<feature type="chain" id="PRO_5020721141" description="DUF4426 domain-containing protein" evidence="1">
    <location>
        <begin position="27"/>
        <end position="161"/>
    </location>
</feature>
<evidence type="ECO:0008006" key="4">
    <source>
        <dbReference type="Google" id="ProtNLM"/>
    </source>
</evidence>
<accession>A0A4R8INI5</accession>
<dbReference type="EMBL" id="SOQX01000002">
    <property type="protein sequence ID" value="TDY02441.1"/>
    <property type="molecule type" value="Genomic_DNA"/>
</dbReference>
<protein>
    <recommendedName>
        <fullName evidence="4">DUF4426 domain-containing protein</fullName>
    </recommendedName>
</protein>
<dbReference type="RefSeq" id="WP_134081431.1">
    <property type="nucleotide sequence ID" value="NZ_SOQX01000002.1"/>
</dbReference>
<proteinExistence type="predicted"/>
<sequence length="161" mass="18256">MKNYFRINTLTGILALFLVFSLNAMAENTDLHTTSETYQVYLGIVPGARITKEPYLVDRDKSLHGGIDSLGSNDYHVMVAIFDKENNSRIKDATVIAKIDKKGFMSGENITMPMEKMITSGTVSYGNFFNLKSDSTYNMTVEIYRPRSNGYEEVEFTFKPF</sequence>
<evidence type="ECO:0000313" key="3">
    <source>
        <dbReference type="Proteomes" id="UP000294914"/>
    </source>
</evidence>
<name>A0A4R8INI5_9GAMM</name>
<feature type="signal peptide" evidence="1">
    <location>
        <begin position="1"/>
        <end position="26"/>
    </location>
</feature>
<reference evidence="2 3" key="1">
    <citation type="submission" date="2019-03" db="EMBL/GenBank/DDBJ databases">
        <title>Genomic Encyclopedia of Type Strains, Phase IV (KMG-IV): sequencing the most valuable type-strain genomes for metagenomic binning, comparative biology and taxonomic classification.</title>
        <authorList>
            <person name="Goeker M."/>
        </authorList>
    </citation>
    <scope>NUCLEOTIDE SEQUENCE [LARGE SCALE GENOMIC DNA]</scope>
    <source>
        <strain evidence="2 3">DSM 16326</strain>
    </source>
</reference>
<dbReference type="Proteomes" id="UP000294914">
    <property type="component" value="Unassembled WGS sequence"/>
</dbReference>
<organism evidence="2 3">
    <name type="scientific">Thiohalophilus thiocyanatoxydans</name>
    <dbReference type="NCBI Taxonomy" id="381308"/>
    <lineage>
        <taxon>Bacteria</taxon>
        <taxon>Pseudomonadati</taxon>
        <taxon>Pseudomonadota</taxon>
        <taxon>Gammaproteobacteria</taxon>
        <taxon>Thiohalomonadales</taxon>
        <taxon>Thiohalophilaceae</taxon>
        <taxon>Thiohalophilus</taxon>
    </lineage>
</organism>
<dbReference type="AlphaFoldDB" id="A0A4R8INI5"/>
<keyword evidence="1" id="KW-0732">Signal</keyword>
<keyword evidence="3" id="KW-1185">Reference proteome</keyword>
<evidence type="ECO:0000313" key="2">
    <source>
        <dbReference type="EMBL" id="TDY02441.1"/>
    </source>
</evidence>
<gene>
    <name evidence="2" type="ORF">EDC23_0811</name>
</gene>
<evidence type="ECO:0000256" key="1">
    <source>
        <dbReference type="SAM" id="SignalP"/>
    </source>
</evidence>
<dbReference type="OrthoDB" id="6173967at2"/>
<comment type="caution">
    <text evidence="2">The sequence shown here is derived from an EMBL/GenBank/DDBJ whole genome shotgun (WGS) entry which is preliminary data.</text>
</comment>